<comment type="caution">
    <text evidence="6">The sequence shown here is derived from an EMBL/GenBank/DDBJ whole genome shotgun (WGS) entry which is preliminary data.</text>
</comment>
<name>A0ABU0KWG0_9BACL</name>
<gene>
    <name evidence="6" type="ORF">QOZ95_000561</name>
</gene>
<dbReference type="Gene3D" id="3.40.50.970">
    <property type="match status" value="2"/>
</dbReference>
<dbReference type="InterPro" id="IPR011766">
    <property type="entry name" value="TPP_enzyme_TPP-bd"/>
</dbReference>
<keyword evidence="7" id="KW-1185">Reference proteome</keyword>
<keyword evidence="3 6" id="KW-0456">Lyase</keyword>
<evidence type="ECO:0000313" key="6">
    <source>
        <dbReference type="EMBL" id="MDQ0492414.1"/>
    </source>
</evidence>
<dbReference type="InterPro" id="IPR000399">
    <property type="entry name" value="TPP-bd_CS"/>
</dbReference>
<dbReference type="Pfam" id="PF02775">
    <property type="entry name" value="TPP_enzyme_C"/>
    <property type="match status" value="1"/>
</dbReference>
<dbReference type="NCBIfam" id="TIGR03297">
    <property type="entry name" value="Ppyr-DeCO2ase"/>
    <property type="match status" value="1"/>
</dbReference>
<feature type="domain" description="Thiamine pyrophosphate enzyme TPP-binding" evidence="4">
    <location>
        <begin position="230"/>
        <end position="343"/>
    </location>
</feature>
<reference evidence="6 7" key="1">
    <citation type="submission" date="2023-07" db="EMBL/GenBank/DDBJ databases">
        <title>Genomic Encyclopedia of Type Strains, Phase IV (KMG-IV): sequencing the most valuable type-strain genomes for metagenomic binning, comparative biology and taxonomic classification.</title>
        <authorList>
            <person name="Goeker M."/>
        </authorList>
    </citation>
    <scope>NUCLEOTIDE SEQUENCE [LARGE SCALE GENOMIC DNA]</scope>
    <source>
        <strain evidence="6 7">DSM 14914</strain>
    </source>
</reference>
<dbReference type="GO" id="GO:0033980">
    <property type="term" value="F:phosphonopyruvate decarboxylase activity"/>
    <property type="evidence" value="ECO:0007669"/>
    <property type="project" value="UniProtKB-EC"/>
</dbReference>
<dbReference type="InterPro" id="IPR051818">
    <property type="entry name" value="TPP_dependent_decarboxylase"/>
</dbReference>
<evidence type="ECO:0000259" key="5">
    <source>
        <dbReference type="Pfam" id="PF02776"/>
    </source>
</evidence>
<evidence type="ECO:0000256" key="3">
    <source>
        <dbReference type="ARBA" id="ARBA00023239"/>
    </source>
</evidence>
<dbReference type="CDD" id="cd07035">
    <property type="entry name" value="TPP_PYR_POX_like"/>
    <property type="match status" value="1"/>
</dbReference>
<dbReference type="EC" id="4.1.1.82" evidence="6"/>
<evidence type="ECO:0000256" key="1">
    <source>
        <dbReference type="ARBA" id="ARBA00022793"/>
    </source>
</evidence>
<evidence type="ECO:0000313" key="7">
    <source>
        <dbReference type="Proteomes" id="UP001242811"/>
    </source>
</evidence>
<dbReference type="Pfam" id="PF02776">
    <property type="entry name" value="TPP_enzyme_N"/>
    <property type="match status" value="1"/>
</dbReference>
<evidence type="ECO:0000256" key="2">
    <source>
        <dbReference type="ARBA" id="ARBA00023052"/>
    </source>
</evidence>
<evidence type="ECO:0000259" key="4">
    <source>
        <dbReference type="Pfam" id="PF02775"/>
    </source>
</evidence>
<dbReference type="Proteomes" id="UP001242811">
    <property type="component" value="Unassembled WGS sequence"/>
</dbReference>
<protein>
    <submittedName>
        <fullName evidence="6">Phosphonopyruvate decarboxylase</fullName>
        <ecNumber evidence="6">4.1.1.82</ecNumber>
    </submittedName>
</protein>
<dbReference type="PANTHER" id="PTHR42818:SF1">
    <property type="entry name" value="SULFOPYRUVATE DECARBOXYLASE"/>
    <property type="match status" value="1"/>
</dbReference>
<organism evidence="6 7">
    <name type="scientific">Paenibacillus brasilensis</name>
    <dbReference type="NCBI Taxonomy" id="128574"/>
    <lineage>
        <taxon>Bacteria</taxon>
        <taxon>Bacillati</taxon>
        <taxon>Bacillota</taxon>
        <taxon>Bacilli</taxon>
        <taxon>Bacillales</taxon>
        <taxon>Paenibacillaceae</taxon>
        <taxon>Paenibacillus</taxon>
    </lineage>
</organism>
<dbReference type="InterPro" id="IPR012001">
    <property type="entry name" value="Thiamin_PyroP_enz_TPP-bd_dom"/>
</dbReference>
<dbReference type="PANTHER" id="PTHR42818">
    <property type="entry name" value="SULFOPYRUVATE DECARBOXYLASE SUBUNIT ALPHA"/>
    <property type="match status" value="1"/>
</dbReference>
<keyword evidence="2" id="KW-0786">Thiamine pyrophosphate</keyword>
<accession>A0ABU0KWG0</accession>
<dbReference type="PROSITE" id="PS00187">
    <property type="entry name" value="TPP_ENZYMES"/>
    <property type="match status" value="1"/>
</dbReference>
<dbReference type="InterPro" id="IPR029061">
    <property type="entry name" value="THDP-binding"/>
</dbReference>
<feature type="domain" description="Thiamine pyrophosphate enzyme N-terminal TPP-binding" evidence="5">
    <location>
        <begin position="5"/>
        <end position="102"/>
    </location>
</feature>
<dbReference type="SUPFAM" id="SSF52518">
    <property type="entry name" value="Thiamin diphosphate-binding fold (THDP-binding)"/>
    <property type="match status" value="2"/>
</dbReference>
<dbReference type="InterPro" id="IPR017684">
    <property type="entry name" value="Phosphono-pyrv_decarboxylase"/>
</dbReference>
<dbReference type="RefSeq" id="WP_152379903.1">
    <property type="nucleotide sequence ID" value="NZ_CP045298.1"/>
</dbReference>
<dbReference type="EMBL" id="JAUSWA010000002">
    <property type="protein sequence ID" value="MDQ0492414.1"/>
    <property type="molecule type" value="Genomic_DNA"/>
</dbReference>
<sequence length="386" mass="42790">MDTKLLGEELKKLGFTFFSGVPCSFLKSLINYAINECDYVAAANEGDAVAIASGAYIGGKKSVVLMQNSGLTNAISPLTSLNYPFHIPLLGFVSLRGEPGIPDEPQHELMGRITTQMLDVMNVEWQYLSKDLEEAKNQLIQANEQIARRRSFFFVVKKGTFDKEPLQKLQTSIHLNQIRQHGHADHQMPTRYDALSAINSMKDDDTIQLATTGKTGRELYEIEDAANNLYMVGSMGCIGSLGFGLALSQPSKDIVVIDGDGSLLMRMGSLATNGYYHPANMVHILLDNNAHESTGGQSTVSHNVDFIDIAASCGYTKSIHVHSLEELRACLQEWKVDKGLTFLYLKISKYSKDQLARPHMKPYEVKERLQRFIHNSPLKGKEVSGS</sequence>
<keyword evidence="1" id="KW-0210">Decarboxylase</keyword>
<proteinExistence type="predicted"/>